<evidence type="ECO:0000313" key="3">
    <source>
        <dbReference type="EMBL" id="CAK1589346.1"/>
    </source>
</evidence>
<dbReference type="GO" id="GO:0000077">
    <property type="term" value="P:DNA damage checkpoint signaling"/>
    <property type="evidence" value="ECO:0007669"/>
    <property type="project" value="InterPro"/>
</dbReference>
<dbReference type="PANTHER" id="PTHR28594:SF1">
    <property type="entry name" value="ATR-INTERACTING PROTEIN"/>
    <property type="match status" value="1"/>
</dbReference>
<keyword evidence="1" id="KW-0175">Coiled coil</keyword>
<feature type="region of interest" description="Disordered" evidence="2">
    <location>
        <begin position="26"/>
        <end position="50"/>
    </location>
</feature>
<organism evidence="3 4">
    <name type="scientific">Parnassius mnemosyne</name>
    <name type="common">clouded apollo</name>
    <dbReference type="NCBI Taxonomy" id="213953"/>
    <lineage>
        <taxon>Eukaryota</taxon>
        <taxon>Metazoa</taxon>
        <taxon>Ecdysozoa</taxon>
        <taxon>Arthropoda</taxon>
        <taxon>Hexapoda</taxon>
        <taxon>Insecta</taxon>
        <taxon>Pterygota</taxon>
        <taxon>Neoptera</taxon>
        <taxon>Endopterygota</taxon>
        <taxon>Lepidoptera</taxon>
        <taxon>Glossata</taxon>
        <taxon>Ditrysia</taxon>
        <taxon>Papilionoidea</taxon>
        <taxon>Papilionidae</taxon>
        <taxon>Parnassiinae</taxon>
        <taxon>Parnassini</taxon>
        <taxon>Parnassius</taxon>
        <taxon>Driopa</taxon>
    </lineage>
</organism>
<dbReference type="GO" id="GO:0006281">
    <property type="term" value="P:DNA repair"/>
    <property type="evidence" value="ECO:0007669"/>
    <property type="project" value="TreeGrafter"/>
</dbReference>
<sequence>MSKRFCYPQQYGERKKAKLDITISDHNFPLSQNSDRDQDGNPANNWGDDNDDEILLLASQACEQAYSSNSSILPDYSICMQPSSTSTQIFEPAPSTSKTTFTFKKPTTDALTTISTKLRDKCELISSPLPGMSKVIQKTNPENLTEDMIFNDKVYKGDADYVYRQLLQLQEENSKLKSENGKLLEKCVTKEGEVSILRTQLKTSQMTADNARLEKIKVQEKVQMEWTDKLTAVNNQLQDLRTQLDFKNLEITSIKEKCKMLESSKVKLTQVTVAKNDISTSHRHNNSNAIPCDYLASQLKRVKTVTKNVQTENHTSPYILQLNVVYRDEQGKLNQVLPLTVEPSAEQHLLLEYNEKLQRPTDSIHNRCKVFSTFHRIPNTPSPNKVSSTNRITLSDIYEDLAFIAADKDVENVHRSYINIFRAAQSSLKEIVLQLETLKQRTTTAFQKEMDEKYIEATASFLVVTDEDLICGKPLYKEEQAITARRITAIVYHILENSKAAQLLSIEDDDASTGQEDTIIELTNRICTLLDDTACAILYSGLLQSVTKLLGRVLTHQQTNKTLILNIIKTVIDSRPMLFVSCETLRILRVLTSTEPLENFCCGGNTGNLKLDYDQGVILYKKDSCFLQVLLKQIEAALKCIEKQNLKEQAVSLTRDLLLFYIDMNYSCSDSPEKPSCECRQTFLQVIVFALRICGVMLRDNKVVQSETDAEVMSVCRSGLQVVYGRVLRDLELCPLLGYNEGHLIEFCEILREFPHDELYCNMLSELRSALLCPEDATSGHRQPWIQSFQHFSISD</sequence>
<feature type="coiled-coil region" evidence="1">
    <location>
        <begin position="230"/>
        <end position="257"/>
    </location>
</feature>
<proteinExistence type="predicted"/>
<reference evidence="3 4" key="1">
    <citation type="submission" date="2023-11" db="EMBL/GenBank/DDBJ databases">
        <authorList>
            <person name="Hedman E."/>
            <person name="Englund M."/>
            <person name="Stromberg M."/>
            <person name="Nyberg Akerstrom W."/>
            <person name="Nylinder S."/>
            <person name="Jareborg N."/>
            <person name="Kallberg Y."/>
            <person name="Kronander E."/>
        </authorList>
    </citation>
    <scope>NUCLEOTIDE SEQUENCE [LARGE SCALE GENOMIC DNA]</scope>
</reference>
<dbReference type="EMBL" id="CAVLGL010000083">
    <property type="protein sequence ID" value="CAK1589346.1"/>
    <property type="molecule type" value="Genomic_DNA"/>
</dbReference>
<protein>
    <submittedName>
        <fullName evidence="3">Uncharacterized protein</fullName>
    </submittedName>
</protein>
<evidence type="ECO:0000256" key="2">
    <source>
        <dbReference type="SAM" id="MobiDB-lite"/>
    </source>
</evidence>
<gene>
    <name evidence="3" type="ORF">PARMNEM_LOCUS9861</name>
</gene>
<evidence type="ECO:0000313" key="4">
    <source>
        <dbReference type="Proteomes" id="UP001314205"/>
    </source>
</evidence>
<dbReference type="InterPro" id="IPR033349">
    <property type="entry name" value="ATRIP"/>
</dbReference>
<dbReference type="AlphaFoldDB" id="A0AAV1L1X4"/>
<evidence type="ECO:0000256" key="1">
    <source>
        <dbReference type="SAM" id="Coils"/>
    </source>
</evidence>
<dbReference type="Proteomes" id="UP001314205">
    <property type="component" value="Unassembled WGS sequence"/>
</dbReference>
<keyword evidence="4" id="KW-1185">Reference proteome</keyword>
<accession>A0AAV1L1X4</accession>
<dbReference type="PANTHER" id="PTHR28594">
    <property type="entry name" value="ATR-INTERACTING PROTEIN"/>
    <property type="match status" value="1"/>
</dbReference>
<comment type="caution">
    <text evidence="3">The sequence shown here is derived from an EMBL/GenBank/DDBJ whole genome shotgun (WGS) entry which is preliminary data.</text>
</comment>
<name>A0AAV1L1X4_9NEOP</name>